<evidence type="ECO:0008006" key="3">
    <source>
        <dbReference type="Google" id="ProtNLM"/>
    </source>
</evidence>
<accession>A0A498CFC8</accession>
<name>A0A498CFC8_9GAMM</name>
<dbReference type="EMBL" id="RCDC01000004">
    <property type="protein sequence ID" value="RLK55703.1"/>
    <property type="molecule type" value="Genomic_DNA"/>
</dbReference>
<dbReference type="OrthoDB" id="6044833at2"/>
<comment type="caution">
    <text evidence="1">The sequence shown here is derived from an EMBL/GenBank/DDBJ whole genome shotgun (WGS) entry which is preliminary data.</text>
</comment>
<dbReference type="Proteomes" id="UP000274786">
    <property type="component" value="Unassembled WGS sequence"/>
</dbReference>
<reference evidence="1 2" key="1">
    <citation type="submission" date="2018-10" db="EMBL/GenBank/DDBJ databases">
        <title>Comparative analysis of microorganisms from saline springs in Andes Mountain Range, Colombia.</title>
        <authorList>
            <person name="Rubin E."/>
        </authorList>
    </citation>
    <scope>NUCLEOTIDE SEQUENCE [LARGE SCALE GENOMIC DNA]</scope>
    <source>
        <strain evidence="1 2">USBA GBX 843</strain>
    </source>
</reference>
<proteinExistence type="predicted"/>
<evidence type="ECO:0000313" key="1">
    <source>
        <dbReference type="EMBL" id="RLK55703.1"/>
    </source>
</evidence>
<sequence length="97" mass="10433">MKRLGAGALMVLLLAACQSDPALRSQRIGPGHYQLSVDRCHVIDREQLEHDLRALAGNRCPGGAGPLQAVESFPSRQGSLLGECLRSGALRAEVRCR</sequence>
<organism evidence="1 2">
    <name type="scientific">Stenotrophomonas rhizophila</name>
    <dbReference type="NCBI Taxonomy" id="216778"/>
    <lineage>
        <taxon>Bacteria</taxon>
        <taxon>Pseudomonadati</taxon>
        <taxon>Pseudomonadota</taxon>
        <taxon>Gammaproteobacteria</taxon>
        <taxon>Lysobacterales</taxon>
        <taxon>Lysobacteraceae</taxon>
        <taxon>Stenotrophomonas</taxon>
    </lineage>
</organism>
<dbReference type="PROSITE" id="PS51257">
    <property type="entry name" value="PROKAR_LIPOPROTEIN"/>
    <property type="match status" value="1"/>
</dbReference>
<evidence type="ECO:0000313" key="2">
    <source>
        <dbReference type="Proteomes" id="UP000274786"/>
    </source>
</evidence>
<gene>
    <name evidence="1" type="ORF">BCL79_0072</name>
</gene>
<protein>
    <recommendedName>
        <fullName evidence="3">Lipoprotein</fullName>
    </recommendedName>
</protein>
<dbReference type="AlphaFoldDB" id="A0A498CFC8"/>